<proteinExistence type="predicted"/>
<evidence type="ECO:0000313" key="1">
    <source>
        <dbReference type="EMBL" id="MES1921887.1"/>
    </source>
</evidence>
<gene>
    <name evidence="1" type="ORF">MHBO_003418</name>
</gene>
<protein>
    <submittedName>
        <fullName evidence="1">Uncharacterized protein</fullName>
    </submittedName>
</protein>
<sequence>QSLENILIIQKCLKINDFEDEIEISNVYEKWLNINKKDDFYKNFSKTEYSINFFLLIINFLITRFGKDSENKIVLSNKKFGQKNELQNLLKNETFLTNSEIIEIENLRRKLKYIFLANFNKLNFSLFSPIDDVFEEFECAIFSKFSKFGSNLANGNFIENSSNNQNWTEKSKFLFEELEKSDKILNLKLVDSDENFRKFVQTVFDVSELVPDGIIVVVENFYRFCGLADLVKVVRNGEKVLFFETEDDLDFSVSLKMFARAVNIGRGSILFITDRRKLLQRVYLSNGYFLVKLTFKI</sequence>
<dbReference type="EMBL" id="JBDODL010001902">
    <property type="protein sequence ID" value="MES1921887.1"/>
    <property type="molecule type" value="Genomic_DNA"/>
</dbReference>
<feature type="non-terminal residue" evidence="1">
    <location>
        <position position="1"/>
    </location>
</feature>
<dbReference type="Proteomes" id="UP001439008">
    <property type="component" value="Unassembled WGS sequence"/>
</dbReference>
<evidence type="ECO:0000313" key="2">
    <source>
        <dbReference type="Proteomes" id="UP001439008"/>
    </source>
</evidence>
<accession>A0ABV2AQC9</accession>
<name>A0ABV2AQC9_9EUKA</name>
<feature type="non-terminal residue" evidence="1">
    <location>
        <position position="297"/>
    </location>
</feature>
<organism evidence="1 2">
    <name type="scientific">Bonamia ostreae</name>
    <dbReference type="NCBI Taxonomy" id="126728"/>
    <lineage>
        <taxon>Eukaryota</taxon>
        <taxon>Sar</taxon>
        <taxon>Rhizaria</taxon>
        <taxon>Endomyxa</taxon>
        <taxon>Ascetosporea</taxon>
        <taxon>Haplosporida</taxon>
        <taxon>Bonamia</taxon>
    </lineage>
</organism>
<reference evidence="1 2" key="1">
    <citation type="journal article" date="2024" name="BMC Biol.">
        <title>Comparative genomics of Ascetosporea gives new insight into the evolutionary basis for animal parasitism in Rhizaria.</title>
        <authorList>
            <person name="Hiltunen Thoren M."/>
            <person name="Onut-Brannstrom I."/>
            <person name="Alfjorden A."/>
            <person name="Peckova H."/>
            <person name="Swords F."/>
            <person name="Hooper C."/>
            <person name="Holzer A.S."/>
            <person name="Bass D."/>
            <person name="Burki F."/>
        </authorList>
    </citation>
    <scope>NUCLEOTIDE SEQUENCE [LARGE SCALE GENOMIC DNA]</scope>
    <source>
        <strain evidence="1">20-A016</strain>
    </source>
</reference>
<keyword evidence="2" id="KW-1185">Reference proteome</keyword>
<comment type="caution">
    <text evidence="1">The sequence shown here is derived from an EMBL/GenBank/DDBJ whole genome shotgun (WGS) entry which is preliminary data.</text>
</comment>